<evidence type="ECO:0000313" key="8">
    <source>
        <dbReference type="Proteomes" id="UP001432071"/>
    </source>
</evidence>
<evidence type="ECO:0000259" key="5">
    <source>
        <dbReference type="Pfam" id="PF02775"/>
    </source>
</evidence>
<dbReference type="InterPro" id="IPR029035">
    <property type="entry name" value="DHS-like_NAD/FAD-binding_dom"/>
</dbReference>
<dbReference type="Gene3D" id="3.40.50.1220">
    <property type="entry name" value="TPP-binding domain"/>
    <property type="match status" value="1"/>
</dbReference>
<dbReference type="Gene3D" id="3.40.50.970">
    <property type="match status" value="2"/>
</dbReference>
<dbReference type="InterPro" id="IPR000399">
    <property type="entry name" value="TPP-bd_CS"/>
</dbReference>
<evidence type="ECO:0000313" key="7">
    <source>
        <dbReference type="EMBL" id="WUN89263.1"/>
    </source>
</evidence>
<dbReference type="Pfam" id="PF02775">
    <property type="entry name" value="TPP_enzyme_C"/>
    <property type="match status" value="1"/>
</dbReference>
<gene>
    <name evidence="7" type="ORF">OHT53_25940</name>
</gene>
<dbReference type="EMBL" id="CP108038">
    <property type="protein sequence ID" value="WUN89263.1"/>
    <property type="molecule type" value="Genomic_DNA"/>
</dbReference>
<evidence type="ECO:0000259" key="6">
    <source>
        <dbReference type="Pfam" id="PF02776"/>
    </source>
</evidence>
<dbReference type="InterPro" id="IPR029061">
    <property type="entry name" value="THDP-binding"/>
</dbReference>
<feature type="domain" description="Thiamine pyrophosphate enzyme TPP-binding" evidence="5">
    <location>
        <begin position="407"/>
        <end position="547"/>
    </location>
</feature>
<dbReference type="Pfam" id="PF02776">
    <property type="entry name" value="TPP_enzyme_N"/>
    <property type="match status" value="1"/>
</dbReference>
<evidence type="ECO:0000259" key="4">
    <source>
        <dbReference type="Pfam" id="PF00205"/>
    </source>
</evidence>
<name>A0ABZ1R2P3_9ACTN</name>
<keyword evidence="8" id="KW-1185">Reference proteome</keyword>
<dbReference type="PANTHER" id="PTHR18968">
    <property type="entry name" value="THIAMINE PYROPHOSPHATE ENZYMES"/>
    <property type="match status" value="1"/>
</dbReference>
<dbReference type="PROSITE" id="PS00187">
    <property type="entry name" value="TPP_ENZYMES"/>
    <property type="match status" value="1"/>
</dbReference>
<dbReference type="InterPro" id="IPR012001">
    <property type="entry name" value="Thiamin_PyroP_enz_TPP-bd_dom"/>
</dbReference>
<dbReference type="SUPFAM" id="SSF52467">
    <property type="entry name" value="DHS-like NAD/FAD-binding domain"/>
    <property type="match status" value="1"/>
</dbReference>
<keyword evidence="2 3" id="KW-0786">Thiamine pyrophosphate</keyword>
<dbReference type="InterPro" id="IPR011766">
    <property type="entry name" value="TPP_enzyme_TPP-bd"/>
</dbReference>
<dbReference type="CDD" id="cd07035">
    <property type="entry name" value="TPP_PYR_POX_like"/>
    <property type="match status" value="1"/>
</dbReference>
<dbReference type="PANTHER" id="PTHR18968:SF167">
    <property type="entry name" value="ACETOLACTATE SYNTHASE LARGE SUBUNIT ILVB2-RELATED"/>
    <property type="match status" value="1"/>
</dbReference>
<dbReference type="CDD" id="cd00568">
    <property type="entry name" value="TPP_enzymes"/>
    <property type="match status" value="1"/>
</dbReference>
<feature type="domain" description="Thiamine pyrophosphate enzyme central" evidence="4">
    <location>
        <begin position="219"/>
        <end position="348"/>
    </location>
</feature>
<dbReference type="InterPro" id="IPR045229">
    <property type="entry name" value="TPP_enz"/>
</dbReference>
<dbReference type="Proteomes" id="UP001432071">
    <property type="component" value="Chromosome"/>
</dbReference>
<proteinExistence type="inferred from homology"/>
<evidence type="ECO:0000256" key="1">
    <source>
        <dbReference type="ARBA" id="ARBA00007812"/>
    </source>
</evidence>
<accession>A0ABZ1R2P3</accession>
<comment type="similarity">
    <text evidence="1 3">Belongs to the TPP enzyme family.</text>
</comment>
<feature type="domain" description="Thiamine pyrophosphate enzyme N-terminal TPP-binding" evidence="6">
    <location>
        <begin position="27"/>
        <end position="145"/>
    </location>
</feature>
<sequence length="561" mass="58735">MTHDHDLVLRPTEAQISAALNPPAGRNGGDLVVETLAGLGATTVFGLPGQHALGVFDALRRSDLRYIGLRVENNAGFAADAYGRVTGEAAPLLLSTGPGALTSLAALQEAAAASAPVLAISSQIPTAGLGGGRHGYLHELPDQAASFRGVVKSVHTVRAQSQIPSAIEAAWKSALTVPHGPVWVEIPQDVLLAETAIPMVTGGDAFPDELPPRPELTAVAADLLSRAARPAIIAGGGVVRSDASGKLRRLAELLQAPVVTTPGGKGAFPWTHPLSLQSWLEDRHTTDFLEDADVLLVVGSGLGELSSNYHTFRPRGRVIQIEADLGKLEANHPALGIHADARLALQALLETVSKREDGAAPERVRSVLTKVADRIAAQQLTLEQDVLASVRRALPASSPSFWDMTILAYWAWSAFDPKGPNRMHSAQGAGGLGYAFPAALGAAVADPTYPVLAVSGDGGALYSIAELATARQYDLNVTWLIVDDGGYGILREYMTEAFGETTGTELARPDYVTLAESFGVPGVRTSAETLETDLAKALGEPGPSVVVLPAVLRMFAATHLD</sequence>
<dbReference type="RefSeq" id="WP_328736204.1">
    <property type="nucleotide sequence ID" value="NZ_CP108038.1"/>
</dbReference>
<reference evidence="7" key="1">
    <citation type="submission" date="2022-10" db="EMBL/GenBank/DDBJ databases">
        <title>The complete genomes of actinobacterial strains from the NBC collection.</title>
        <authorList>
            <person name="Joergensen T.S."/>
            <person name="Alvarez Arevalo M."/>
            <person name="Sterndorff E.B."/>
            <person name="Faurdal D."/>
            <person name="Vuksanovic O."/>
            <person name="Mourched A.-S."/>
            <person name="Charusanti P."/>
            <person name="Shaw S."/>
            <person name="Blin K."/>
            <person name="Weber T."/>
        </authorList>
    </citation>
    <scope>NUCLEOTIDE SEQUENCE</scope>
    <source>
        <strain evidence="7">NBC_00302</strain>
    </source>
</reference>
<dbReference type="GeneID" id="93764492"/>
<evidence type="ECO:0000256" key="3">
    <source>
        <dbReference type="RuleBase" id="RU362132"/>
    </source>
</evidence>
<dbReference type="Pfam" id="PF00205">
    <property type="entry name" value="TPP_enzyme_M"/>
    <property type="match status" value="1"/>
</dbReference>
<dbReference type="SUPFAM" id="SSF52518">
    <property type="entry name" value="Thiamin diphosphate-binding fold (THDP-binding)"/>
    <property type="match status" value="2"/>
</dbReference>
<organism evidence="7 8">
    <name type="scientific">Streptomyces bobili</name>
    <dbReference type="NCBI Taxonomy" id="67280"/>
    <lineage>
        <taxon>Bacteria</taxon>
        <taxon>Bacillati</taxon>
        <taxon>Actinomycetota</taxon>
        <taxon>Actinomycetes</taxon>
        <taxon>Kitasatosporales</taxon>
        <taxon>Streptomycetaceae</taxon>
        <taxon>Streptomyces</taxon>
    </lineage>
</organism>
<dbReference type="InterPro" id="IPR012000">
    <property type="entry name" value="Thiamin_PyroP_enz_cen_dom"/>
</dbReference>
<evidence type="ECO:0000256" key="2">
    <source>
        <dbReference type="ARBA" id="ARBA00023052"/>
    </source>
</evidence>
<protein>
    <submittedName>
        <fullName evidence="7">Thiamine pyrophosphate-binding protein</fullName>
    </submittedName>
</protein>